<dbReference type="AlphaFoldDB" id="A0A9P6BZ24"/>
<feature type="domain" description="NACHT" evidence="3">
    <location>
        <begin position="96"/>
        <end position="251"/>
    </location>
</feature>
<organism evidence="4 5">
    <name type="scientific">Macrolepiota fuliginosa MF-IS2</name>
    <dbReference type="NCBI Taxonomy" id="1400762"/>
    <lineage>
        <taxon>Eukaryota</taxon>
        <taxon>Fungi</taxon>
        <taxon>Dikarya</taxon>
        <taxon>Basidiomycota</taxon>
        <taxon>Agaricomycotina</taxon>
        <taxon>Agaricomycetes</taxon>
        <taxon>Agaricomycetidae</taxon>
        <taxon>Agaricales</taxon>
        <taxon>Agaricineae</taxon>
        <taxon>Agaricaceae</taxon>
        <taxon>Macrolepiota</taxon>
    </lineage>
</organism>
<gene>
    <name evidence="4" type="ORF">P691DRAFT_299567</name>
</gene>
<keyword evidence="1" id="KW-0677">Repeat</keyword>
<comment type="caution">
    <text evidence="4">The sequence shown here is derived from an EMBL/GenBank/DDBJ whole genome shotgun (WGS) entry which is preliminary data.</text>
</comment>
<dbReference type="PROSITE" id="PS50837">
    <property type="entry name" value="NACHT"/>
    <property type="match status" value="1"/>
</dbReference>
<proteinExistence type="predicted"/>
<name>A0A9P6BZ24_9AGAR</name>
<reference evidence="4" key="1">
    <citation type="submission" date="2020-11" db="EMBL/GenBank/DDBJ databases">
        <authorList>
            <consortium name="DOE Joint Genome Institute"/>
            <person name="Ahrendt S."/>
            <person name="Riley R."/>
            <person name="Andreopoulos W."/>
            <person name="Labutti K."/>
            <person name="Pangilinan J."/>
            <person name="Ruiz-Duenas F.J."/>
            <person name="Barrasa J.M."/>
            <person name="Sanchez-Garcia M."/>
            <person name="Camarero S."/>
            <person name="Miyauchi S."/>
            <person name="Serrano A."/>
            <person name="Linde D."/>
            <person name="Babiker R."/>
            <person name="Drula E."/>
            <person name="Ayuso-Fernandez I."/>
            <person name="Pacheco R."/>
            <person name="Padilla G."/>
            <person name="Ferreira P."/>
            <person name="Barriuso J."/>
            <person name="Kellner H."/>
            <person name="Castanera R."/>
            <person name="Alfaro M."/>
            <person name="Ramirez L."/>
            <person name="Pisabarro A.G."/>
            <person name="Kuo A."/>
            <person name="Tritt A."/>
            <person name="Lipzen A."/>
            <person name="He G."/>
            <person name="Yan M."/>
            <person name="Ng V."/>
            <person name="Cullen D."/>
            <person name="Martin F."/>
            <person name="Rosso M.-N."/>
            <person name="Henrissat B."/>
            <person name="Hibbett D."/>
            <person name="Martinez A.T."/>
            <person name="Grigoriev I.V."/>
        </authorList>
    </citation>
    <scope>NUCLEOTIDE SEQUENCE</scope>
    <source>
        <strain evidence="4">MF-IS2</strain>
    </source>
</reference>
<evidence type="ECO:0000313" key="4">
    <source>
        <dbReference type="EMBL" id="KAF9444907.1"/>
    </source>
</evidence>
<evidence type="ECO:0000259" key="3">
    <source>
        <dbReference type="PROSITE" id="PS50837"/>
    </source>
</evidence>
<dbReference type="OrthoDB" id="538223at2759"/>
<dbReference type="SUPFAM" id="SSF52540">
    <property type="entry name" value="P-loop containing nucleoside triphosphate hydrolases"/>
    <property type="match status" value="1"/>
</dbReference>
<dbReference type="InterPro" id="IPR007111">
    <property type="entry name" value="NACHT_NTPase"/>
</dbReference>
<accession>A0A9P6BZ24</accession>
<keyword evidence="5" id="KW-1185">Reference proteome</keyword>
<dbReference type="EMBL" id="MU151339">
    <property type="protein sequence ID" value="KAF9444907.1"/>
    <property type="molecule type" value="Genomic_DNA"/>
</dbReference>
<feature type="region of interest" description="Disordered" evidence="2">
    <location>
        <begin position="632"/>
        <end position="657"/>
    </location>
</feature>
<dbReference type="InterPro" id="IPR027417">
    <property type="entry name" value="P-loop_NTPase"/>
</dbReference>
<dbReference type="PANTHER" id="PTHR10039">
    <property type="entry name" value="AMELOGENIN"/>
    <property type="match status" value="1"/>
</dbReference>
<dbReference type="PANTHER" id="PTHR10039:SF14">
    <property type="entry name" value="NACHT DOMAIN-CONTAINING PROTEIN"/>
    <property type="match status" value="1"/>
</dbReference>
<protein>
    <recommendedName>
        <fullName evidence="3">NACHT domain-containing protein</fullName>
    </recommendedName>
</protein>
<evidence type="ECO:0000313" key="5">
    <source>
        <dbReference type="Proteomes" id="UP000807342"/>
    </source>
</evidence>
<sequence>MPFFTNATDVKVTGGHFETHSQTYIHYHGPNGLQILLDSSLPEAAHDSSARDPPPSCLPGTRENYIKTITTWVRSHNVTTSIQSGSVSGHGSSLHKLLWVSGPAGVGKSAVAQTCAEALQESSELGAAFFFSIPNQRDDPTKLFTSIAYQLATRKLPATSPYGVLLEEDIRKDPSVVKKSLEVQLHQLIIDPVMDLLERSCMTRSQRVVVIVDGLDECRGHGTQEEILRLLANATLEYPELPLLWVVFSRPEPHIESAIAKFSSSWRKVVIPISEDTDDEIESYLRQSFATIQQRYNLSCNSTGWPSEIEIRALTRKSAGLFIYAATVVRFFDDPFLPEREQQLANLLSSQPPPASSSGSATTTPLSHLDAFYTLIMQRIPQSTLPYTLNILLILVAGLITSPMTVMTISNLLGYTASTTVSAFYALRSVLSLQNDLIGTGNLQDPENLKDSKIAFYHYSFLEFLRDADRSKDFCVFQPACRLFWAQRCLQILYEFNKGGLTGITLANTPFQDPEMEIGVQNNLLTEASCSLLESCARIPNLSDFPDYIHQFHSLDYRRIADAAGSRMQNLVLCLREEHLTELRKQLDIHQQKTNQMLGVLRERFSIVNSIARHVLSITHRFSSAVFTRAGSSSFTPSSTPSSSSASGLVSTSSEPPATSRLLSAYELGFGEKKVYLYPERASFGVMYHICTTSDELKEPYVLPGDNSQNY</sequence>
<feature type="compositionally biased region" description="Low complexity" evidence="2">
    <location>
        <begin position="632"/>
        <end position="654"/>
    </location>
</feature>
<dbReference type="Pfam" id="PF24883">
    <property type="entry name" value="NPHP3_N"/>
    <property type="match status" value="1"/>
</dbReference>
<evidence type="ECO:0000256" key="1">
    <source>
        <dbReference type="ARBA" id="ARBA00022737"/>
    </source>
</evidence>
<evidence type="ECO:0000256" key="2">
    <source>
        <dbReference type="SAM" id="MobiDB-lite"/>
    </source>
</evidence>
<dbReference type="Proteomes" id="UP000807342">
    <property type="component" value="Unassembled WGS sequence"/>
</dbReference>
<dbReference type="Gene3D" id="3.40.50.300">
    <property type="entry name" value="P-loop containing nucleotide triphosphate hydrolases"/>
    <property type="match status" value="1"/>
</dbReference>
<dbReference type="InterPro" id="IPR056884">
    <property type="entry name" value="NPHP3-like_N"/>
</dbReference>